<reference evidence="19" key="1">
    <citation type="submission" date="2021-03" db="EMBL/GenBank/DDBJ databases">
        <title>Chromosome level genome of the anhydrobiotic midge Polypedilum vanderplanki.</title>
        <authorList>
            <person name="Yoshida Y."/>
            <person name="Kikawada T."/>
            <person name="Gusev O."/>
        </authorList>
    </citation>
    <scope>NUCLEOTIDE SEQUENCE</scope>
    <source>
        <strain evidence="19">NIAS01</strain>
        <tissue evidence="19">Whole body or cell culture</tissue>
    </source>
</reference>
<comment type="caution">
    <text evidence="19">The sequence shown here is derived from an EMBL/GenBank/DDBJ whole genome shotgun (WGS) entry which is preliminary data.</text>
</comment>
<keyword evidence="5 18" id="KW-1133">Transmembrane helix</keyword>
<evidence type="ECO:0000256" key="14">
    <source>
        <dbReference type="ARBA" id="ARBA00049296"/>
    </source>
</evidence>
<evidence type="ECO:0000256" key="1">
    <source>
        <dbReference type="ARBA" id="ARBA00000923"/>
    </source>
</evidence>
<comment type="catalytic activity">
    <reaction evidence="10">
        <text>12-octadecanoyloxy-octadecanoate + H2O = 12-hydroxyoctadecanoate + octadecanoate + H(+)</text>
        <dbReference type="Rhea" id="RHEA:52080"/>
        <dbReference type="ChEBI" id="CHEBI:15377"/>
        <dbReference type="ChEBI" id="CHEBI:15378"/>
        <dbReference type="ChEBI" id="CHEBI:25629"/>
        <dbReference type="ChEBI" id="CHEBI:84201"/>
        <dbReference type="ChEBI" id="CHEBI:136330"/>
    </reaction>
    <physiologicalReaction direction="left-to-right" evidence="10">
        <dbReference type="Rhea" id="RHEA:52081"/>
    </physiologicalReaction>
</comment>
<feature type="region of interest" description="Disordered" evidence="17">
    <location>
        <begin position="237"/>
        <end position="264"/>
    </location>
</feature>
<evidence type="ECO:0000256" key="12">
    <source>
        <dbReference type="ARBA" id="ARBA00048800"/>
    </source>
</evidence>
<dbReference type="PANTHER" id="PTHR10989">
    <property type="entry name" value="ANDROGEN-INDUCED PROTEIN 1-RELATED"/>
    <property type="match status" value="1"/>
</dbReference>
<comment type="catalytic activity">
    <reaction evidence="9">
        <text>9-hexadecanoyloxy-octadecanoate + H2O = 9-hydroxy-octadecanoate + hexadecanoate + H(+)</text>
        <dbReference type="Rhea" id="RHEA:52052"/>
        <dbReference type="ChEBI" id="CHEBI:7896"/>
        <dbReference type="ChEBI" id="CHEBI:15377"/>
        <dbReference type="ChEBI" id="CHEBI:15378"/>
        <dbReference type="ChEBI" id="CHEBI:83670"/>
        <dbReference type="ChEBI" id="CHEBI:136286"/>
    </reaction>
    <physiologicalReaction direction="left-to-right" evidence="9">
        <dbReference type="Rhea" id="RHEA:52053"/>
    </physiologicalReaction>
</comment>
<comment type="catalytic activity">
    <reaction evidence="14">
        <text>13-(9Z-octadecenoyloxy)-octadecanoate + H2O = 13-hydroxy-octadecanoate + (9Z)-octadecenoate + H(+)</text>
        <dbReference type="Rhea" id="RHEA:52064"/>
        <dbReference type="ChEBI" id="CHEBI:15377"/>
        <dbReference type="ChEBI" id="CHEBI:15378"/>
        <dbReference type="ChEBI" id="CHEBI:30823"/>
        <dbReference type="ChEBI" id="CHEBI:136303"/>
        <dbReference type="ChEBI" id="CHEBI:136304"/>
    </reaction>
    <physiologicalReaction direction="left-to-right" evidence="14">
        <dbReference type="Rhea" id="RHEA:52065"/>
    </physiologicalReaction>
</comment>
<comment type="catalytic activity">
    <reaction evidence="13">
        <text>9-octadecanoyloxy-octadecanoate + H2O = 9-hydroxy-octadecanoate + octadecanoate + H(+)</text>
        <dbReference type="Rhea" id="RHEA:52096"/>
        <dbReference type="ChEBI" id="CHEBI:15377"/>
        <dbReference type="ChEBI" id="CHEBI:15378"/>
        <dbReference type="ChEBI" id="CHEBI:25629"/>
        <dbReference type="ChEBI" id="CHEBI:136286"/>
        <dbReference type="ChEBI" id="CHEBI:136373"/>
    </reaction>
    <physiologicalReaction direction="left-to-right" evidence="13">
        <dbReference type="Rhea" id="RHEA:52097"/>
    </physiologicalReaction>
</comment>
<sequence length="264" mass="31560">MALWHNVVAFFHLIVIFHHAIVIHYDFIYISPIEINARNFSFGGRLIYLSVWNMFIQLIYFIMAFINDFIEAKDTHTISYSSHFSLIKNYVFTALAFPLALNVSAMFWLLYFIDRDLVTSKELQEVTPEWYTHMMRTNIMIFVVIEMICTTRKYPKHLWALFGLISFLLTYLSWTVVIYQVTGHWVHPIFNKFNWPQRIGFYGFNIFVPITFYFIGDLINWQIMEHRIKKTKVFKRKRSQKGVSNNRSNQPDLISQNLEHTTEV</sequence>
<evidence type="ECO:0000256" key="9">
    <source>
        <dbReference type="ARBA" id="ARBA00047863"/>
    </source>
</evidence>
<protein>
    <submittedName>
        <fullName evidence="19">Uncharacterized protein</fullName>
    </submittedName>
</protein>
<evidence type="ECO:0000256" key="13">
    <source>
        <dbReference type="ARBA" id="ARBA00049221"/>
    </source>
</evidence>
<dbReference type="OrthoDB" id="1898221at2759"/>
<evidence type="ECO:0000256" key="16">
    <source>
        <dbReference type="ARBA" id="ARBA00049428"/>
    </source>
</evidence>
<feature type="transmembrane region" description="Helical" evidence="18">
    <location>
        <begin position="47"/>
        <end position="70"/>
    </location>
</feature>
<evidence type="ECO:0000256" key="11">
    <source>
        <dbReference type="ARBA" id="ARBA00048701"/>
    </source>
</evidence>
<feature type="compositionally biased region" description="Polar residues" evidence="17">
    <location>
        <begin position="241"/>
        <end position="264"/>
    </location>
</feature>
<feature type="transmembrane region" description="Helical" evidence="18">
    <location>
        <begin position="7"/>
        <end position="27"/>
    </location>
</feature>
<evidence type="ECO:0000256" key="10">
    <source>
        <dbReference type="ARBA" id="ARBA00048680"/>
    </source>
</evidence>
<evidence type="ECO:0000313" key="20">
    <source>
        <dbReference type="Proteomes" id="UP001107558"/>
    </source>
</evidence>
<keyword evidence="6 18" id="KW-0472">Membrane</keyword>
<proteinExistence type="inferred from homology"/>
<dbReference type="Proteomes" id="UP001107558">
    <property type="component" value="Chromosome 4"/>
</dbReference>
<evidence type="ECO:0000256" key="7">
    <source>
        <dbReference type="ARBA" id="ARBA00047368"/>
    </source>
</evidence>
<name>A0A9J6BD75_POLVA</name>
<evidence type="ECO:0000256" key="17">
    <source>
        <dbReference type="SAM" id="MobiDB-lite"/>
    </source>
</evidence>
<comment type="catalytic activity">
    <reaction evidence="7">
        <text>12-hexadecanoyloxy-octadecanoate + H2O = 12-hydroxyoctadecanoate + hexadecanoate + H(+)</text>
        <dbReference type="Rhea" id="RHEA:52056"/>
        <dbReference type="ChEBI" id="CHEBI:7896"/>
        <dbReference type="ChEBI" id="CHEBI:15377"/>
        <dbReference type="ChEBI" id="CHEBI:15378"/>
        <dbReference type="ChEBI" id="CHEBI:83677"/>
        <dbReference type="ChEBI" id="CHEBI:84201"/>
    </reaction>
    <physiologicalReaction direction="left-to-right" evidence="7">
        <dbReference type="Rhea" id="RHEA:52057"/>
    </physiologicalReaction>
</comment>
<evidence type="ECO:0000256" key="18">
    <source>
        <dbReference type="SAM" id="Phobius"/>
    </source>
</evidence>
<dbReference type="EMBL" id="JADBJN010000004">
    <property type="protein sequence ID" value="KAG5667833.1"/>
    <property type="molecule type" value="Genomic_DNA"/>
</dbReference>
<evidence type="ECO:0000256" key="4">
    <source>
        <dbReference type="ARBA" id="ARBA00022692"/>
    </source>
</evidence>
<dbReference type="AlphaFoldDB" id="A0A9J6BD75"/>
<feature type="transmembrane region" description="Helical" evidence="18">
    <location>
        <begin position="90"/>
        <end position="113"/>
    </location>
</feature>
<feature type="transmembrane region" description="Helical" evidence="18">
    <location>
        <begin position="158"/>
        <end position="179"/>
    </location>
</feature>
<evidence type="ECO:0000256" key="3">
    <source>
        <dbReference type="ARBA" id="ARBA00009300"/>
    </source>
</evidence>
<comment type="similarity">
    <text evidence="3">Belongs to the AIG1 family.</text>
</comment>
<dbReference type="PANTHER" id="PTHR10989:SF16">
    <property type="entry name" value="AT02829P-RELATED"/>
    <property type="match status" value="1"/>
</dbReference>
<evidence type="ECO:0000313" key="19">
    <source>
        <dbReference type="EMBL" id="KAG5667833.1"/>
    </source>
</evidence>
<feature type="transmembrane region" description="Helical" evidence="18">
    <location>
        <begin position="199"/>
        <end position="219"/>
    </location>
</feature>
<keyword evidence="4 18" id="KW-0812">Transmembrane</keyword>
<evidence type="ECO:0000256" key="8">
    <source>
        <dbReference type="ARBA" id="ARBA00047427"/>
    </source>
</evidence>
<keyword evidence="20" id="KW-1185">Reference proteome</keyword>
<evidence type="ECO:0000256" key="2">
    <source>
        <dbReference type="ARBA" id="ARBA00004127"/>
    </source>
</evidence>
<accession>A0A9J6BD75</accession>
<dbReference type="Pfam" id="PF04750">
    <property type="entry name" value="Far-17a_AIG1"/>
    <property type="match status" value="1"/>
</dbReference>
<comment type="catalytic activity">
    <reaction evidence="11">
        <text>12-(9Z-octadecenoyloxy)-octadecanoate + H2O = 12-hydroxyoctadecanoate + (9Z)-octadecenoate + H(+)</text>
        <dbReference type="Rhea" id="RHEA:52060"/>
        <dbReference type="ChEBI" id="CHEBI:15377"/>
        <dbReference type="ChEBI" id="CHEBI:15378"/>
        <dbReference type="ChEBI" id="CHEBI:30823"/>
        <dbReference type="ChEBI" id="CHEBI:84201"/>
        <dbReference type="ChEBI" id="CHEBI:136302"/>
    </reaction>
    <physiologicalReaction direction="left-to-right" evidence="11">
        <dbReference type="Rhea" id="RHEA:52061"/>
    </physiologicalReaction>
</comment>
<dbReference type="GO" id="GO:0016020">
    <property type="term" value="C:membrane"/>
    <property type="evidence" value="ECO:0007669"/>
    <property type="project" value="InterPro"/>
</dbReference>
<comment type="catalytic activity">
    <reaction evidence="8">
        <text>13-octadecanoyloxy-octadecanoate + H2O = 13-hydroxy-octadecanoate + octadecanoate + H(+)</text>
        <dbReference type="Rhea" id="RHEA:52084"/>
        <dbReference type="ChEBI" id="CHEBI:15377"/>
        <dbReference type="ChEBI" id="CHEBI:15378"/>
        <dbReference type="ChEBI" id="CHEBI:25629"/>
        <dbReference type="ChEBI" id="CHEBI:136304"/>
        <dbReference type="ChEBI" id="CHEBI:136335"/>
    </reaction>
    <physiologicalReaction direction="left-to-right" evidence="8">
        <dbReference type="Rhea" id="RHEA:52085"/>
    </physiologicalReaction>
</comment>
<evidence type="ECO:0000256" key="15">
    <source>
        <dbReference type="ARBA" id="ARBA00049322"/>
    </source>
</evidence>
<comment type="subcellular location">
    <subcellularLocation>
        <location evidence="2">Endomembrane system</location>
        <topology evidence="2">Multi-pass membrane protein</topology>
    </subcellularLocation>
</comment>
<dbReference type="GO" id="GO:0012505">
    <property type="term" value="C:endomembrane system"/>
    <property type="evidence" value="ECO:0007669"/>
    <property type="project" value="UniProtKB-SubCell"/>
</dbReference>
<comment type="catalytic activity">
    <reaction evidence="15">
        <text>13-(9Z-hexadecenoyloxy)-octadecanoate + H2O = 13-hydroxy-octadecanoate + (9Z)-hexadecenoate + H(+)</text>
        <dbReference type="Rhea" id="RHEA:52076"/>
        <dbReference type="ChEBI" id="CHEBI:15377"/>
        <dbReference type="ChEBI" id="CHEBI:15378"/>
        <dbReference type="ChEBI" id="CHEBI:32372"/>
        <dbReference type="ChEBI" id="CHEBI:136304"/>
        <dbReference type="ChEBI" id="CHEBI:136315"/>
    </reaction>
    <physiologicalReaction direction="left-to-right" evidence="15">
        <dbReference type="Rhea" id="RHEA:52077"/>
    </physiologicalReaction>
</comment>
<gene>
    <name evidence="19" type="ORF">PVAND_015802</name>
</gene>
<evidence type="ECO:0000256" key="5">
    <source>
        <dbReference type="ARBA" id="ARBA00022989"/>
    </source>
</evidence>
<comment type="catalytic activity">
    <reaction evidence="1">
        <text>9-(9Z-hexadecenoyloxy)-octadecanoate + H2O = (9Z)-hexadecenoate + 9-hydroxy-octadecanoate + H(+)</text>
        <dbReference type="Rhea" id="RHEA:52068"/>
        <dbReference type="ChEBI" id="CHEBI:15377"/>
        <dbReference type="ChEBI" id="CHEBI:15378"/>
        <dbReference type="ChEBI" id="CHEBI:32372"/>
        <dbReference type="ChEBI" id="CHEBI:136286"/>
        <dbReference type="ChEBI" id="CHEBI:136309"/>
    </reaction>
    <physiologicalReaction direction="left-to-right" evidence="1">
        <dbReference type="Rhea" id="RHEA:52069"/>
    </physiologicalReaction>
</comment>
<comment type="catalytic activity">
    <reaction evidence="12">
        <text>9-(9Z-octadecenoyloxy)-octadecanoate + H2O = 9-hydroxy-octadecanoate + (9Z)-octadecenoate + H(+)</text>
        <dbReference type="Rhea" id="RHEA:52048"/>
        <dbReference type="ChEBI" id="CHEBI:15377"/>
        <dbReference type="ChEBI" id="CHEBI:15378"/>
        <dbReference type="ChEBI" id="CHEBI:30823"/>
        <dbReference type="ChEBI" id="CHEBI:136282"/>
        <dbReference type="ChEBI" id="CHEBI:136286"/>
    </reaction>
    <physiologicalReaction direction="left-to-right" evidence="12">
        <dbReference type="Rhea" id="RHEA:52049"/>
    </physiologicalReaction>
</comment>
<organism evidence="19 20">
    <name type="scientific">Polypedilum vanderplanki</name>
    <name type="common">Sleeping chironomid midge</name>
    <dbReference type="NCBI Taxonomy" id="319348"/>
    <lineage>
        <taxon>Eukaryota</taxon>
        <taxon>Metazoa</taxon>
        <taxon>Ecdysozoa</taxon>
        <taxon>Arthropoda</taxon>
        <taxon>Hexapoda</taxon>
        <taxon>Insecta</taxon>
        <taxon>Pterygota</taxon>
        <taxon>Neoptera</taxon>
        <taxon>Endopterygota</taxon>
        <taxon>Diptera</taxon>
        <taxon>Nematocera</taxon>
        <taxon>Chironomoidea</taxon>
        <taxon>Chironomidae</taxon>
        <taxon>Chironominae</taxon>
        <taxon>Polypedilum</taxon>
        <taxon>Polypedilum</taxon>
    </lineage>
</organism>
<dbReference type="InterPro" id="IPR006838">
    <property type="entry name" value="ADTRP_AIG1"/>
</dbReference>
<comment type="catalytic activity">
    <reaction evidence="16">
        <text>12-(9Z-hexadecenoyloxy)-octadecanoate + H2O = 12-hydroxyoctadecanoate + (9Z)-hexadecenoate + H(+)</text>
        <dbReference type="Rhea" id="RHEA:52072"/>
        <dbReference type="ChEBI" id="CHEBI:15377"/>
        <dbReference type="ChEBI" id="CHEBI:15378"/>
        <dbReference type="ChEBI" id="CHEBI:32372"/>
        <dbReference type="ChEBI" id="CHEBI:84201"/>
        <dbReference type="ChEBI" id="CHEBI:136312"/>
    </reaction>
    <physiologicalReaction direction="left-to-right" evidence="16">
        <dbReference type="Rhea" id="RHEA:52073"/>
    </physiologicalReaction>
</comment>
<evidence type="ECO:0000256" key="6">
    <source>
        <dbReference type="ARBA" id="ARBA00023136"/>
    </source>
</evidence>